<evidence type="ECO:0000256" key="5">
    <source>
        <dbReference type="ARBA" id="ARBA00022801"/>
    </source>
</evidence>
<evidence type="ECO:0000256" key="2">
    <source>
        <dbReference type="ARBA" id="ARBA00004851"/>
    </source>
</evidence>
<feature type="signal peptide" evidence="11">
    <location>
        <begin position="1"/>
        <end position="19"/>
    </location>
</feature>
<keyword evidence="4" id="KW-0858">Xylan degradation</keyword>
<evidence type="ECO:0000256" key="7">
    <source>
        <dbReference type="ARBA" id="ARBA00023277"/>
    </source>
</evidence>
<dbReference type="SUPFAM" id="SSF51445">
    <property type="entry name" value="(Trans)glycosidases"/>
    <property type="match status" value="1"/>
</dbReference>
<keyword evidence="14" id="KW-1185">Reference proteome</keyword>
<dbReference type="PANTHER" id="PTHR31490">
    <property type="entry name" value="GLYCOSYL HYDROLASE"/>
    <property type="match status" value="1"/>
</dbReference>
<evidence type="ECO:0000256" key="3">
    <source>
        <dbReference type="ARBA" id="ARBA00007495"/>
    </source>
</evidence>
<name>A0A8H6E5B2_PETAA</name>
<evidence type="ECO:0000313" key="14">
    <source>
        <dbReference type="Proteomes" id="UP000541154"/>
    </source>
</evidence>
<dbReference type="PANTHER" id="PTHR31490:SF76">
    <property type="entry name" value="ENDO-1,4-BETA-XYLANASE C"/>
    <property type="match status" value="1"/>
</dbReference>
<organism evidence="13 14">
    <name type="scientific">Petromyces alliaceus</name>
    <name type="common">Aspergillus alliaceus</name>
    <dbReference type="NCBI Taxonomy" id="209559"/>
    <lineage>
        <taxon>Eukaryota</taxon>
        <taxon>Fungi</taxon>
        <taxon>Dikarya</taxon>
        <taxon>Ascomycota</taxon>
        <taxon>Pezizomycotina</taxon>
        <taxon>Eurotiomycetes</taxon>
        <taxon>Eurotiomycetidae</taxon>
        <taxon>Eurotiales</taxon>
        <taxon>Aspergillaceae</taxon>
        <taxon>Aspergillus</taxon>
        <taxon>Aspergillus subgen. Circumdati</taxon>
    </lineage>
</organism>
<dbReference type="PRINTS" id="PR00134">
    <property type="entry name" value="GLHYDRLASE10"/>
</dbReference>
<evidence type="ECO:0000256" key="8">
    <source>
        <dbReference type="ARBA" id="ARBA00023295"/>
    </source>
</evidence>
<evidence type="ECO:0000313" key="13">
    <source>
        <dbReference type="EMBL" id="KAF5858993.1"/>
    </source>
</evidence>
<dbReference type="Pfam" id="PF00331">
    <property type="entry name" value="Glyco_hydro_10"/>
    <property type="match status" value="1"/>
</dbReference>
<dbReference type="EMBL" id="SPNV01000182">
    <property type="protein sequence ID" value="KAF5858993.1"/>
    <property type="molecule type" value="Genomic_DNA"/>
</dbReference>
<comment type="pathway">
    <text evidence="2">Glycan degradation; xylan degradation.</text>
</comment>
<comment type="catalytic activity">
    <reaction evidence="1 10">
        <text>Endohydrolysis of (1-&gt;4)-beta-D-xylosidic linkages in xylans.</text>
        <dbReference type="EC" id="3.2.1.8"/>
    </reaction>
</comment>
<dbReference type="Proteomes" id="UP000541154">
    <property type="component" value="Unassembled WGS sequence"/>
</dbReference>
<keyword evidence="6" id="KW-1015">Disulfide bond</keyword>
<keyword evidence="9 10" id="KW-0624">Polysaccharide degradation</keyword>
<dbReference type="InterPro" id="IPR044846">
    <property type="entry name" value="GH10"/>
</dbReference>
<dbReference type="PROSITE" id="PS51760">
    <property type="entry name" value="GH10_2"/>
    <property type="match status" value="1"/>
</dbReference>
<evidence type="ECO:0000256" key="9">
    <source>
        <dbReference type="ARBA" id="ARBA00023326"/>
    </source>
</evidence>
<dbReference type="GO" id="GO:0031176">
    <property type="term" value="F:endo-1,4-beta-xylanase activity"/>
    <property type="evidence" value="ECO:0007669"/>
    <property type="project" value="UniProtKB-EC"/>
</dbReference>
<protein>
    <recommendedName>
        <fullName evidence="10">Beta-xylanase</fullName>
        <ecNumber evidence="10">3.2.1.8</ecNumber>
    </recommendedName>
</protein>
<evidence type="ECO:0000256" key="1">
    <source>
        <dbReference type="ARBA" id="ARBA00000681"/>
    </source>
</evidence>
<feature type="chain" id="PRO_5033986134" description="Beta-xylanase" evidence="11">
    <location>
        <begin position="20"/>
        <end position="348"/>
    </location>
</feature>
<keyword evidence="8 10" id="KW-0326">Glycosidase</keyword>
<dbReference type="SMART" id="SM00633">
    <property type="entry name" value="Glyco_10"/>
    <property type="match status" value="1"/>
</dbReference>
<evidence type="ECO:0000256" key="11">
    <source>
        <dbReference type="SAM" id="SignalP"/>
    </source>
</evidence>
<evidence type="ECO:0000256" key="4">
    <source>
        <dbReference type="ARBA" id="ARBA00022651"/>
    </source>
</evidence>
<dbReference type="GO" id="GO:0045493">
    <property type="term" value="P:xylan catabolic process"/>
    <property type="evidence" value="ECO:0007669"/>
    <property type="project" value="UniProtKB-UniPathway"/>
</dbReference>
<evidence type="ECO:0000256" key="6">
    <source>
        <dbReference type="ARBA" id="ARBA00023157"/>
    </source>
</evidence>
<keyword evidence="5 10" id="KW-0378">Hydrolase</keyword>
<dbReference type="UniPathway" id="UPA00114"/>
<dbReference type="Gene3D" id="3.20.20.80">
    <property type="entry name" value="Glycosidases"/>
    <property type="match status" value="1"/>
</dbReference>
<evidence type="ECO:0000259" key="12">
    <source>
        <dbReference type="PROSITE" id="PS51760"/>
    </source>
</evidence>
<dbReference type="EC" id="3.2.1.8" evidence="10"/>
<feature type="domain" description="GH10" evidence="12">
    <location>
        <begin position="45"/>
        <end position="347"/>
    </location>
</feature>
<sequence length="348" mass="38249">MVYLKCLASGALLFSLASSAVISRQAAASINDAFVAKGKKYFGTCSDQGLLQNSPNEAIVRADFGQLTPENSMKWDSLEPSQGSFSFSGADYLANYAKTNNKLLRGHTLVWHSQLPSWVSSITDKDTLTKVVKNHITTIMQRYKGQVYAWDVVNEIFAEDGSLRDSVFSRVLGEDFVRIAFETARAADPNAKLYINDYNLDSADYAKTKGLISHVKKWLDAGIPIDGIGSQSHYRYLSPLECLPRFWRQRISVFTFRSQRKRLTSSTALTALAGTGVSEVAVTELDIEGASPDSYLQVVDACLEVSSCVGITVWGVSDKDSWRSGTTPLLFDSNYQPKAAYNAIIGAL</sequence>
<comment type="similarity">
    <text evidence="3 10">Belongs to the glycosyl hydrolase 10 (cellulase F) family.</text>
</comment>
<dbReference type="InterPro" id="IPR017853">
    <property type="entry name" value="GH"/>
</dbReference>
<proteinExistence type="inferred from homology"/>
<dbReference type="InterPro" id="IPR001000">
    <property type="entry name" value="GH10_dom"/>
</dbReference>
<evidence type="ECO:0000256" key="10">
    <source>
        <dbReference type="RuleBase" id="RU361174"/>
    </source>
</evidence>
<gene>
    <name evidence="13" type="ORF">ETB97_003484</name>
</gene>
<dbReference type="AlphaFoldDB" id="A0A8H6E5B2"/>
<comment type="caution">
    <text evidence="13">The sequence shown here is derived from an EMBL/GenBank/DDBJ whole genome shotgun (WGS) entry which is preliminary data.</text>
</comment>
<reference evidence="13 14" key="1">
    <citation type="submission" date="2019-04" db="EMBL/GenBank/DDBJ databases">
        <title>Aspergillus burnettii sp. nov., novel species from soil in southeast Queensland.</title>
        <authorList>
            <person name="Gilchrist C.L.M."/>
            <person name="Pitt J.I."/>
            <person name="Lange L."/>
            <person name="Lacey H.J."/>
            <person name="Vuong D."/>
            <person name="Midgley D.J."/>
            <person name="Greenfield P."/>
            <person name="Bradbury M."/>
            <person name="Lacey E."/>
            <person name="Busk P.K."/>
            <person name="Pilgaard B."/>
            <person name="Chooi Y.H."/>
            <person name="Piggott A.M."/>
        </authorList>
    </citation>
    <scope>NUCLEOTIDE SEQUENCE [LARGE SCALE GENOMIC DNA]</scope>
    <source>
        <strain evidence="13 14">FRR 5400</strain>
    </source>
</reference>
<keyword evidence="11" id="KW-0732">Signal</keyword>
<keyword evidence="7 10" id="KW-0119">Carbohydrate metabolism</keyword>
<accession>A0A8H6E5B2</accession>